<feature type="domain" description="HTH cro/C1-type" evidence="1">
    <location>
        <begin position="17"/>
        <end position="47"/>
    </location>
</feature>
<dbReference type="EMBL" id="AP027272">
    <property type="protein sequence ID" value="BDX07345.1"/>
    <property type="molecule type" value="Genomic_DNA"/>
</dbReference>
<keyword evidence="3" id="KW-1185">Reference proteome</keyword>
<evidence type="ECO:0000259" key="1">
    <source>
        <dbReference type="PROSITE" id="PS50943"/>
    </source>
</evidence>
<dbReference type="CDD" id="cd00093">
    <property type="entry name" value="HTH_XRE"/>
    <property type="match status" value="1"/>
</dbReference>
<dbReference type="Pfam" id="PF01381">
    <property type="entry name" value="HTH_3"/>
    <property type="match status" value="1"/>
</dbReference>
<dbReference type="Gene3D" id="1.10.260.40">
    <property type="entry name" value="lambda repressor-like DNA-binding domains"/>
    <property type="match status" value="1"/>
</dbReference>
<proteinExistence type="predicted"/>
<protein>
    <recommendedName>
        <fullName evidence="1">HTH cro/C1-type domain-containing protein</fullName>
    </recommendedName>
</protein>
<sequence>MRVKSNNPKHLAKSKLLRQMRKDAGLTQQEMAERLFISRETVVAIENCHQNTIETIESDLQEKWWEICRPRATPNTYQAFKDFVLKSFRL</sequence>
<dbReference type="SUPFAM" id="SSF47413">
    <property type="entry name" value="lambda repressor-like DNA-binding domains"/>
    <property type="match status" value="1"/>
</dbReference>
<name>A0AA48HZ93_9ALTE</name>
<gene>
    <name evidence="2" type="ORF">MACH26_28660</name>
</gene>
<reference evidence="2" key="1">
    <citation type="submission" date="2023-01" db="EMBL/GenBank/DDBJ databases">
        <title>Complete genome sequence of Planctobacterium marinum strain Dej080120_11.</title>
        <authorList>
            <person name="Ueki S."/>
            <person name="Maruyama F."/>
        </authorList>
    </citation>
    <scope>NUCLEOTIDE SEQUENCE</scope>
    <source>
        <strain evidence="2">Dej080120_11</strain>
    </source>
</reference>
<evidence type="ECO:0000313" key="3">
    <source>
        <dbReference type="Proteomes" id="UP001333710"/>
    </source>
</evidence>
<dbReference type="RefSeq" id="WP_229529074.1">
    <property type="nucleotide sequence ID" value="NZ_AP027272.1"/>
</dbReference>
<organism evidence="2 3">
    <name type="scientific">Planctobacterium marinum</name>
    <dbReference type="NCBI Taxonomy" id="1631968"/>
    <lineage>
        <taxon>Bacteria</taxon>
        <taxon>Pseudomonadati</taxon>
        <taxon>Pseudomonadota</taxon>
        <taxon>Gammaproteobacteria</taxon>
        <taxon>Alteromonadales</taxon>
        <taxon>Alteromonadaceae</taxon>
        <taxon>Planctobacterium</taxon>
    </lineage>
</organism>
<accession>A0AA48HZ93</accession>
<evidence type="ECO:0000313" key="2">
    <source>
        <dbReference type="EMBL" id="BDX07345.1"/>
    </source>
</evidence>
<dbReference type="AlphaFoldDB" id="A0AA48HZ93"/>
<dbReference type="GO" id="GO:0003677">
    <property type="term" value="F:DNA binding"/>
    <property type="evidence" value="ECO:0007669"/>
    <property type="project" value="InterPro"/>
</dbReference>
<dbReference type="InterPro" id="IPR001387">
    <property type="entry name" value="Cro/C1-type_HTH"/>
</dbReference>
<dbReference type="Proteomes" id="UP001333710">
    <property type="component" value="Chromosome"/>
</dbReference>
<dbReference type="InterPro" id="IPR010982">
    <property type="entry name" value="Lambda_DNA-bd_dom_sf"/>
</dbReference>
<dbReference type="PROSITE" id="PS50943">
    <property type="entry name" value="HTH_CROC1"/>
    <property type="match status" value="1"/>
</dbReference>
<dbReference type="KEGG" id="pmaw:MACH26_28660"/>